<keyword evidence="2" id="KW-0904">Protein phosphatase</keyword>
<dbReference type="PROSITE" id="PS50056">
    <property type="entry name" value="TYR_PHOSPHATASE_2"/>
    <property type="match status" value="1"/>
</dbReference>
<accession>A0A0A9WDN4</accession>
<evidence type="ECO:0000313" key="7">
    <source>
        <dbReference type="EMBL" id="JAQ01860.1"/>
    </source>
</evidence>
<reference evidence="5" key="1">
    <citation type="journal article" date="2014" name="PLoS ONE">
        <title>Transcriptome-Based Identification of ABC Transporters in the Western Tarnished Plant Bug Lygus hesperus.</title>
        <authorList>
            <person name="Hull J.J."/>
            <person name="Chaney K."/>
            <person name="Geib S.M."/>
            <person name="Fabrick J.A."/>
            <person name="Brent C.S."/>
            <person name="Walsh D."/>
            <person name="Lavine L.C."/>
        </authorList>
    </citation>
    <scope>NUCLEOTIDE SEQUENCE</scope>
</reference>
<dbReference type="PROSITE" id="PS50054">
    <property type="entry name" value="TYR_PHOSPHATASE_DUAL"/>
    <property type="match status" value="1"/>
</dbReference>
<reference evidence="5" key="2">
    <citation type="submission" date="2014-07" db="EMBL/GenBank/DDBJ databases">
        <authorList>
            <person name="Hull J."/>
        </authorList>
    </citation>
    <scope>NUCLEOTIDE SEQUENCE</scope>
</reference>
<name>A0A0A9WDN4_LYGHE</name>
<dbReference type="PANTHER" id="PTHR46377:SF1">
    <property type="entry name" value="DUAL SPECIFICITY PROTEIN PHOSPHATASE 19"/>
    <property type="match status" value="1"/>
</dbReference>
<evidence type="ECO:0000259" key="3">
    <source>
        <dbReference type="PROSITE" id="PS50054"/>
    </source>
</evidence>
<feature type="domain" description="Tyrosine specific protein phosphatases" evidence="4">
    <location>
        <begin position="116"/>
        <end position="180"/>
    </location>
</feature>
<protein>
    <submittedName>
        <fullName evidence="5">Dual specificity protein phosphatase 19</fullName>
    </submittedName>
</protein>
<keyword evidence="1" id="KW-0378">Hydrolase</keyword>
<dbReference type="Gene3D" id="3.90.190.10">
    <property type="entry name" value="Protein tyrosine phosphatase superfamily"/>
    <property type="match status" value="1"/>
</dbReference>
<sequence>MSFLSELVHRRNELTHTTTRVTTPGGHVFCEEREENGYSTCQLREKVPGFVVDENPDLEVAKVLPGLMMGSQDVAADLKVLKENSVTHVLNVGHDFTIQYPGISYTQVQLLDLPETDLLRSLPQCLAVIDGVREQGGTVFVHCNAGVSRSAAVTIAYVMQDELISFHEAYSRLKELRPAIQPNIGFINQLKLYEKELGM</sequence>
<dbReference type="PROSITE" id="PS00383">
    <property type="entry name" value="TYR_PHOSPHATASE_1"/>
    <property type="match status" value="1"/>
</dbReference>
<reference evidence="7" key="4">
    <citation type="journal article" date="2016" name="Gigascience">
        <title>De novo construction of an expanded transcriptome assembly for the western tarnished plant bug, Lygus hesperus.</title>
        <authorList>
            <person name="Tassone E.E."/>
            <person name="Geib S.M."/>
            <person name="Hall B."/>
            <person name="Fabrick J.A."/>
            <person name="Brent C.S."/>
            <person name="Hull J.J."/>
        </authorList>
    </citation>
    <scope>NUCLEOTIDE SEQUENCE</scope>
</reference>
<dbReference type="GO" id="GO:0008579">
    <property type="term" value="F:JUN kinase phosphatase activity"/>
    <property type="evidence" value="ECO:0007669"/>
    <property type="project" value="TreeGrafter"/>
</dbReference>
<gene>
    <name evidence="5" type="primary">DUSP19</name>
    <name evidence="5" type="ORF">CM83_27985</name>
    <name evidence="7" type="ORF">g.67741</name>
</gene>
<evidence type="ECO:0000313" key="6">
    <source>
        <dbReference type="EMBL" id="JAG48320.1"/>
    </source>
</evidence>
<dbReference type="EMBL" id="GBRD01017507">
    <property type="protein sequence ID" value="JAG48320.1"/>
    <property type="molecule type" value="Transcribed_RNA"/>
</dbReference>
<feature type="domain" description="Tyrosine-protein phosphatase" evidence="3">
    <location>
        <begin position="59"/>
        <end position="199"/>
    </location>
</feature>
<evidence type="ECO:0000313" key="5">
    <source>
        <dbReference type="EMBL" id="JAG05909.1"/>
    </source>
</evidence>
<evidence type="ECO:0000256" key="2">
    <source>
        <dbReference type="ARBA" id="ARBA00022912"/>
    </source>
</evidence>
<dbReference type="EMBL" id="GBHO01037695">
    <property type="protein sequence ID" value="JAG05909.1"/>
    <property type="molecule type" value="Transcribed_RNA"/>
</dbReference>
<dbReference type="GO" id="GO:0005737">
    <property type="term" value="C:cytoplasm"/>
    <property type="evidence" value="ECO:0007669"/>
    <property type="project" value="TreeGrafter"/>
</dbReference>
<dbReference type="EMBL" id="GDHC01016769">
    <property type="protein sequence ID" value="JAQ01860.1"/>
    <property type="molecule type" value="Transcribed_RNA"/>
</dbReference>
<dbReference type="InterPro" id="IPR000387">
    <property type="entry name" value="Tyr_Pase_dom"/>
</dbReference>
<dbReference type="InterPro" id="IPR000340">
    <property type="entry name" value="Dual-sp_phosphatase_cat-dom"/>
</dbReference>
<proteinExistence type="predicted"/>
<organism evidence="5">
    <name type="scientific">Lygus hesperus</name>
    <name type="common">Western plant bug</name>
    <dbReference type="NCBI Taxonomy" id="30085"/>
    <lineage>
        <taxon>Eukaryota</taxon>
        <taxon>Metazoa</taxon>
        <taxon>Ecdysozoa</taxon>
        <taxon>Arthropoda</taxon>
        <taxon>Hexapoda</taxon>
        <taxon>Insecta</taxon>
        <taxon>Pterygota</taxon>
        <taxon>Neoptera</taxon>
        <taxon>Paraneoptera</taxon>
        <taxon>Hemiptera</taxon>
        <taxon>Heteroptera</taxon>
        <taxon>Panheteroptera</taxon>
        <taxon>Cimicomorpha</taxon>
        <taxon>Miridae</taxon>
        <taxon>Mirini</taxon>
        <taxon>Lygus</taxon>
    </lineage>
</organism>
<evidence type="ECO:0000259" key="4">
    <source>
        <dbReference type="PROSITE" id="PS50056"/>
    </source>
</evidence>
<evidence type="ECO:0000256" key="1">
    <source>
        <dbReference type="ARBA" id="ARBA00022801"/>
    </source>
</evidence>
<dbReference type="PANTHER" id="PTHR46377">
    <property type="entry name" value="DUAL SPECIFICITY PROTEIN PHOSPHATASE 19"/>
    <property type="match status" value="1"/>
</dbReference>
<dbReference type="Pfam" id="PF00782">
    <property type="entry name" value="DSPc"/>
    <property type="match status" value="1"/>
</dbReference>
<dbReference type="SUPFAM" id="SSF52799">
    <property type="entry name" value="(Phosphotyrosine protein) phosphatases II"/>
    <property type="match status" value="1"/>
</dbReference>
<reference evidence="6" key="3">
    <citation type="submission" date="2014-09" db="EMBL/GenBank/DDBJ databases">
        <authorList>
            <person name="Magalhaes I.L.F."/>
            <person name="Oliveira U."/>
            <person name="Santos F.R."/>
            <person name="Vidigal T.H.D.A."/>
            <person name="Brescovit A.D."/>
            <person name="Santos A.J."/>
        </authorList>
    </citation>
    <scope>NUCLEOTIDE SEQUENCE</scope>
</reference>
<dbReference type="AlphaFoldDB" id="A0A0A9WDN4"/>
<dbReference type="InterPro" id="IPR020422">
    <property type="entry name" value="TYR_PHOSPHATASE_DUAL_dom"/>
</dbReference>
<dbReference type="InterPro" id="IPR016130">
    <property type="entry name" value="Tyr_Pase_AS"/>
</dbReference>
<dbReference type="SMART" id="SM00195">
    <property type="entry name" value="DSPc"/>
    <property type="match status" value="1"/>
</dbReference>
<dbReference type="InterPro" id="IPR029021">
    <property type="entry name" value="Prot-tyrosine_phosphatase-like"/>
</dbReference>